<evidence type="ECO:0000313" key="7">
    <source>
        <dbReference type="Proteomes" id="UP000065807"/>
    </source>
</evidence>
<dbReference type="Pfam" id="PF02119">
    <property type="entry name" value="FlgI"/>
    <property type="match status" value="2"/>
</dbReference>
<comment type="function">
    <text evidence="1 5">Assembles around the rod to form the L-ring and probably protects the motor/basal body from shearing forces during rotation.</text>
</comment>
<feature type="signal peptide" evidence="5">
    <location>
        <begin position="1"/>
        <end position="39"/>
    </location>
</feature>
<dbReference type="HAMAP" id="MF_00416">
    <property type="entry name" value="FlgI"/>
    <property type="match status" value="1"/>
</dbReference>
<dbReference type="PANTHER" id="PTHR30381:SF0">
    <property type="entry name" value="FLAGELLAR P-RING PROTEIN"/>
    <property type="match status" value="1"/>
</dbReference>
<dbReference type="STRING" id="1555112.LIP_3076"/>
<evidence type="ECO:0000256" key="5">
    <source>
        <dbReference type="HAMAP-Rule" id="MF_00416"/>
    </source>
</evidence>
<dbReference type="PANTHER" id="PTHR30381">
    <property type="entry name" value="FLAGELLAR P-RING PERIPLASMIC PROTEIN FLGI"/>
    <property type="match status" value="1"/>
</dbReference>
<comment type="subcellular location">
    <subcellularLocation>
        <location evidence="2 5">Bacterial flagellum basal body</location>
    </subcellularLocation>
</comment>
<keyword evidence="7" id="KW-1185">Reference proteome</keyword>
<organism evidence="6 7">
    <name type="scientific">Limnochorda pilosa</name>
    <dbReference type="NCBI Taxonomy" id="1555112"/>
    <lineage>
        <taxon>Bacteria</taxon>
        <taxon>Bacillati</taxon>
        <taxon>Bacillota</taxon>
        <taxon>Limnochordia</taxon>
        <taxon>Limnochordales</taxon>
        <taxon>Limnochordaceae</taxon>
        <taxon>Limnochorda</taxon>
    </lineage>
</organism>
<dbReference type="EMBL" id="AP014924">
    <property type="protein sequence ID" value="BAS28905.1"/>
    <property type="molecule type" value="Genomic_DNA"/>
</dbReference>
<keyword evidence="6" id="KW-0966">Cell projection</keyword>
<evidence type="ECO:0000313" key="6">
    <source>
        <dbReference type="EMBL" id="BAS28905.1"/>
    </source>
</evidence>
<dbReference type="PRINTS" id="PR01010">
    <property type="entry name" value="FLGPRINGFLGI"/>
</dbReference>
<evidence type="ECO:0000256" key="1">
    <source>
        <dbReference type="ARBA" id="ARBA00002591"/>
    </source>
</evidence>
<reference evidence="7" key="2">
    <citation type="journal article" date="2016" name="Int. J. Syst. Evol. Microbiol.">
        <title>Complete genome sequence and cell structure of Limnochorda pilosa, a Gram-negative spore-former within the phylum Firmicutes.</title>
        <authorList>
            <person name="Watanabe M."/>
            <person name="Kojima H."/>
            <person name="Fukui M."/>
        </authorList>
    </citation>
    <scope>NUCLEOTIDE SEQUENCE [LARGE SCALE GENOMIC DNA]</scope>
    <source>
        <strain evidence="7">HC45</strain>
    </source>
</reference>
<evidence type="ECO:0000256" key="4">
    <source>
        <dbReference type="ARBA" id="ARBA00023143"/>
    </source>
</evidence>
<dbReference type="GO" id="GO:0030288">
    <property type="term" value="C:outer membrane-bounded periplasmic space"/>
    <property type="evidence" value="ECO:0007669"/>
    <property type="project" value="InterPro"/>
</dbReference>
<dbReference type="Proteomes" id="UP000065807">
    <property type="component" value="Chromosome"/>
</dbReference>
<dbReference type="OrthoDB" id="9786431at2"/>
<sequence length="375" mass="38429" precursor="true">MKKGYRKGGRARPAGRPKGLWLLGLAAAAALATAPPGWAQEADAPPAPPADPVVRIKELVEVEGARPNQLVGLGLVVGLGGTGDSNRSEANVRMVANMLERFGLQVDESDLALRNVAAVTVTAELPPFARPGSALDVTVASFGDAKSLAGGVLLQTPLRGADGQVYGVAQGSLTLGGQASRYARREAVHPLVAVIPGGARVERAVPGAEVPQELRLLLRSPDFVTASRMVEVIDAAFGSGTAVAEDGGSLLLQPPPPMAGQPVDFLRQVLELTLVPDTDGRVVVDERTGTVVIGHRVRISSVAVAHQGIQVQVGPSLLGGAGREPTEPVTLLPAGSTVEELVAALNAAGAGPDDLVAILRAVAQAGALHGRLEVR</sequence>
<feature type="chain" id="PRO_5008990521" description="Flagellar P-ring protein" evidence="5">
    <location>
        <begin position="40"/>
        <end position="375"/>
    </location>
</feature>
<protein>
    <recommendedName>
        <fullName evidence="5">Flagellar P-ring protein</fullName>
    </recommendedName>
    <alternativeName>
        <fullName evidence="5">Basal body P-ring protein</fullName>
    </alternativeName>
</protein>
<comment type="subunit">
    <text evidence="5">The basal body constitutes a major portion of the flagellar organelle and consists of four rings (L,P,S, and M) mounted on a central rod.</text>
</comment>
<name>A0A0K2SP58_LIMPI</name>
<evidence type="ECO:0000256" key="3">
    <source>
        <dbReference type="ARBA" id="ARBA00022729"/>
    </source>
</evidence>
<keyword evidence="4 5" id="KW-0975">Bacterial flagellum</keyword>
<gene>
    <name evidence="5" type="primary">flgI</name>
    <name evidence="6" type="ORF">LIP_3076</name>
</gene>
<dbReference type="GO" id="GO:0071973">
    <property type="term" value="P:bacterial-type flagellum-dependent cell motility"/>
    <property type="evidence" value="ECO:0007669"/>
    <property type="project" value="InterPro"/>
</dbReference>
<dbReference type="GO" id="GO:0009428">
    <property type="term" value="C:bacterial-type flagellum basal body, distal rod, P ring"/>
    <property type="evidence" value="ECO:0007669"/>
    <property type="project" value="InterPro"/>
</dbReference>
<evidence type="ECO:0000256" key="2">
    <source>
        <dbReference type="ARBA" id="ARBA00004117"/>
    </source>
</evidence>
<dbReference type="KEGG" id="lpil:LIP_3076"/>
<dbReference type="RefSeq" id="WP_068139933.1">
    <property type="nucleotide sequence ID" value="NZ_AP014924.1"/>
</dbReference>
<accession>A0A0K2SP58</accession>
<dbReference type="GO" id="GO:0005198">
    <property type="term" value="F:structural molecule activity"/>
    <property type="evidence" value="ECO:0007669"/>
    <property type="project" value="InterPro"/>
</dbReference>
<dbReference type="InterPro" id="IPR001782">
    <property type="entry name" value="Flag_FlgI"/>
</dbReference>
<proteinExistence type="inferred from homology"/>
<reference evidence="7" key="1">
    <citation type="submission" date="2015-07" db="EMBL/GenBank/DDBJ databases">
        <title>Complete genome sequence and phylogenetic analysis of Limnochorda pilosa.</title>
        <authorList>
            <person name="Watanabe M."/>
            <person name="Kojima H."/>
            <person name="Fukui M."/>
        </authorList>
    </citation>
    <scope>NUCLEOTIDE SEQUENCE [LARGE SCALE GENOMIC DNA]</scope>
    <source>
        <strain evidence="7">HC45</strain>
    </source>
</reference>
<keyword evidence="3 5" id="KW-0732">Signal</keyword>
<keyword evidence="6" id="KW-0969">Cilium</keyword>
<keyword evidence="6" id="KW-0282">Flagellum</keyword>
<comment type="similarity">
    <text evidence="5">Belongs to the FlgI family.</text>
</comment>
<dbReference type="PATRIC" id="fig|1555112.3.peg.3123"/>
<dbReference type="AlphaFoldDB" id="A0A0K2SP58"/>